<sequence>MDPAAARDFWNSRYDRQDYLFGEAPNAFLAAQVDRLKPGMTALAVADGEGRNGVWLAEQGLSVTTTDIAPRAIEKALALAGRRGVALDARLADLDTWAWPKAAFDVVVAVFIQFAPPSRRDRLFRRMKAAVKPGGLILLQGYRPEQIGYGTGGPGQVENLYTEALLRDAFAEFDILHLESHDSDVSEGPGHSGRSALIDLLARRP</sequence>
<dbReference type="SUPFAM" id="SSF53335">
    <property type="entry name" value="S-adenosyl-L-methionine-dependent methyltransferases"/>
    <property type="match status" value="1"/>
</dbReference>
<proteinExistence type="predicted"/>
<dbReference type="Gene3D" id="3.40.50.150">
    <property type="entry name" value="Vaccinia Virus protein VP39"/>
    <property type="match status" value="1"/>
</dbReference>
<feature type="domain" description="Methyltransferase" evidence="1">
    <location>
        <begin position="43"/>
        <end position="135"/>
    </location>
</feature>
<gene>
    <name evidence="2" type="ORF">B7Z01_10565</name>
</gene>
<organism evidence="2 3">
    <name type="scientific">Brevundimonas subvibrioides</name>
    <dbReference type="NCBI Taxonomy" id="74313"/>
    <lineage>
        <taxon>Bacteria</taxon>
        <taxon>Pseudomonadati</taxon>
        <taxon>Pseudomonadota</taxon>
        <taxon>Alphaproteobacteria</taxon>
        <taxon>Caulobacterales</taxon>
        <taxon>Caulobacteraceae</taxon>
        <taxon>Brevundimonas</taxon>
    </lineage>
</organism>
<name>A0A258FKD6_9CAUL</name>
<protein>
    <submittedName>
        <fullName evidence="2">SAM-dependent methyltransferase</fullName>
    </submittedName>
</protein>
<dbReference type="GO" id="GO:0008168">
    <property type="term" value="F:methyltransferase activity"/>
    <property type="evidence" value="ECO:0007669"/>
    <property type="project" value="UniProtKB-KW"/>
</dbReference>
<dbReference type="InterPro" id="IPR029063">
    <property type="entry name" value="SAM-dependent_MTases_sf"/>
</dbReference>
<reference evidence="2 3" key="1">
    <citation type="submission" date="2017-03" db="EMBL/GenBank/DDBJ databases">
        <title>Lifting the veil on microbial sulfur biogeochemistry in mining wastewaters.</title>
        <authorList>
            <person name="Kantor R.S."/>
            <person name="Colenbrander Nelson T."/>
            <person name="Marshall S."/>
            <person name="Bennett D."/>
            <person name="Apte S."/>
            <person name="Camacho D."/>
            <person name="Thomas B.C."/>
            <person name="Warren L.A."/>
            <person name="Banfield J.F."/>
        </authorList>
    </citation>
    <scope>NUCLEOTIDE SEQUENCE [LARGE SCALE GENOMIC DNA]</scope>
    <source>
        <strain evidence="2">32-69-9</strain>
    </source>
</reference>
<comment type="caution">
    <text evidence="2">The sequence shown here is derived from an EMBL/GenBank/DDBJ whole genome shotgun (WGS) entry which is preliminary data.</text>
</comment>
<keyword evidence="2" id="KW-0808">Transferase</keyword>
<dbReference type="EMBL" id="NCEB01000021">
    <property type="protein sequence ID" value="OYX32599.1"/>
    <property type="molecule type" value="Genomic_DNA"/>
</dbReference>
<dbReference type="InterPro" id="IPR041698">
    <property type="entry name" value="Methyltransf_25"/>
</dbReference>
<evidence type="ECO:0000313" key="3">
    <source>
        <dbReference type="Proteomes" id="UP000215595"/>
    </source>
</evidence>
<dbReference type="AlphaFoldDB" id="A0A258FKD6"/>
<dbReference type="Pfam" id="PF13649">
    <property type="entry name" value="Methyltransf_25"/>
    <property type="match status" value="1"/>
</dbReference>
<keyword evidence="2" id="KW-0489">Methyltransferase</keyword>
<accession>A0A258FKD6</accession>
<dbReference type="CDD" id="cd02440">
    <property type="entry name" value="AdoMet_MTases"/>
    <property type="match status" value="1"/>
</dbReference>
<evidence type="ECO:0000259" key="1">
    <source>
        <dbReference type="Pfam" id="PF13649"/>
    </source>
</evidence>
<evidence type="ECO:0000313" key="2">
    <source>
        <dbReference type="EMBL" id="OYX32599.1"/>
    </source>
</evidence>
<dbReference type="GO" id="GO:0032259">
    <property type="term" value="P:methylation"/>
    <property type="evidence" value="ECO:0007669"/>
    <property type="project" value="UniProtKB-KW"/>
</dbReference>
<dbReference type="Proteomes" id="UP000215595">
    <property type="component" value="Unassembled WGS sequence"/>
</dbReference>